<dbReference type="InterPro" id="IPR012292">
    <property type="entry name" value="Globin/Proto"/>
</dbReference>
<dbReference type="Proteomes" id="UP000322634">
    <property type="component" value="Unassembled WGS sequence"/>
</dbReference>
<dbReference type="EMBL" id="VSFF01000011">
    <property type="protein sequence ID" value="TYC11164.1"/>
    <property type="molecule type" value="Genomic_DNA"/>
</dbReference>
<keyword evidence="3" id="KW-1185">Reference proteome</keyword>
<evidence type="ECO:0000313" key="3">
    <source>
        <dbReference type="Proteomes" id="UP000322634"/>
    </source>
</evidence>
<dbReference type="InterPro" id="IPR012102">
    <property type="entry name" value="Protoglobin"/>
</dbReference>
<protein>
    <submittedName>
        <fullName evidence="2">Protogloblin ApPgb</fullName>
    </submittedName>
</protein>
<proteinExistence type="predicted"/>
<gene>
    <name evidence="2" type="ORF">FXF65_29905</name>
</gene>
<evidence type="ECO:0000259" key="1">
    <source>
        <dbReference type="Pfam" id="PF11563"/>
    </source>
</evidence>
<reference evidence="2 3" key="1">
    <citation type="submission" date="2019-08" db="EMBL/GenBank/DDBJ databases">
        <title>Actinomadura sp. nov. CYP1-5 isolated from mountain soil.</title>
        <authorList>
            <person name="Songsumanus A."/>
            <person name="Kuncharoen N."/>
            <person name="Kudo T."/>
            <person name="Yuki M."/>
            <person name="Igarashi Y."/>
            <person name="Tanasupawat S."/>
        </authorList>
    </citation>
    <scope>NUCLEOTIDE SEQUENCE [LARGE SCALE GENOMIC DNA]</scope>
    <source>
        <strain evidence="2 3">GKU157</strain>
    </source>
</reference>
<dbReference type="Gene3D" id="1.10.490.10">
    <property type="entry name" value="Globins"/>
    <property type="match status" value="1"/>
</dbReference>
<name>A0A5D0TZH4_9ACTN</name>
<dbReference type="GO" id="GO:0019825">
    <property type="term" value="F:oxygen binding"/>
    <property type="evidence" value="ECO:0007669"/>
    <property type="project" value="InterPro"/>
</dbReference>
<accession>A0A5D0TZH4</accession>
<evidence type="ECO:0000313" key="2">
    <source>
        <dbReference type="EMBL" id="TYC11164.1"/>
    </source>
</evidence>
<organism evidence="2 3">
    <name type="scientific">Actinomadura syzygii</name>
    <dbReference type="NCBI Taxonomy" id="1427538"/>
    <lineage>
        <taxon>Bacteria</taxon>
        <taxon>Bacillati</taxon>
        <taxon>Actinomycetota</taxon>
        <taxon>Actinomycetes</taxon>
        <taxon>Streptosporangiales</taxon>
        <taxon>Thermomonosporaceae</taxon>
        <taxon>Actinomadura</taxon>
    </lineage>
</organism>
<dbReference type="OrthoDB" id="9780134at2"/>
<dbReference type="CDD" id="cd12124">
    <property type="entry name" value="Pgbs"/>
    <property type="match status" value="1"/>
</dbReference>
<dbReference type="SUPFAM" id="SSF46458">
    <property type="entry name" value="Globin-like"/>
    <property type="match status" value="1"/>
</dbReference>
<dbReference type="InterPro" id="IPR009050">
    <property type="entry name" value="Globin-like_sf"/>
</dbReference>
<dbReference type="Pfam" id="PF11563">
    <property type="entry name" value="Protoglobin"/>
    <property type="match status" value="1"/>
</dbReference>
<dbReference type="RefSeq" id="WP_148353372.1">
    <property type="nucleotide sequence ID" value="NZ_JBHSBF010000030.1"/>
</dbReference>
<sequence>MITQVPAGYTYGSTAPSPVSAEELAQLEASVLFTADDREALRTAGDVLEDQVEDVLDVWYGFVAANPHLVAYFSTPDGTVLNDYLGRVRGRFGQWILDTCRRPHDREWLSYAHEIGLRHTFEKKNKTDDAPSISHIPLRYMVAFIYPITATMRPFLAKKGHGEEDVERMHQAWFKAVTLQVILWLRPYSSDRW</sequence>
<dbReference type="GO" id="GO:0020037">
    <property type="term" value="F:heme binding"/>
    <property type="evidence" value="ECO:0007669"/>
    <property type="project" value="InterPro"/>
</dbReference>
<dbReference type="InterPro" id="IPR044398">
    <property type="entry name" value="Globin-sensor_dom"/>
</dbReference>
<feature type="domain" description="Globin-sensor" evidence="1">
    <location>
        <begin position="21"/>
        <end position="191"/>
    </location>
</feature>
<comment type="caution">
    <text evidence="2">The sequence shown here is derived from an EMBL/GenBank/DDBJ whole genome shotgun (WGS) entry which is preliminary data.</text>
</comment>
<dbReference type="AlphaFoldDB" id="A0A5D0TZH4"/>